<name>A0A6L9G6E7_9MICC</name>
<proteinExistence type="predicted"/>
<comment type="caution">
    <text evidence="2">The sequence shown here is derived from an EMBL/GenBank/DDBJ whole genome shotgun (WGS) entry which is preliminary data.</text>
</comment>
<sequence length="274" mass="29797">MTLFALHGQDQSQTLASTLRRPLRSWRRTVACFLIAITVATGAFLAQTPQFTARTDVVVIAVTGSTNAATQSDVSIDSAVQILYSDAVLGETARLLDYPGRSSGLLDDLSIDPLINSRLLQLKVSNPDARLAYRAVTMLTERFLSARLQRLTEQNEVSRKELEETELSLQSQLASIGSSGLEGLQRRELAQQLGVELAEAQAAISAIDNLPPSAGFVSRQAVMPTEANRRGRAIFLASALGLALVASSIVAPRHLRKRKQVQQLIEREKVDLHG</sequence>
<gene>
    <name evidence="2" type="ORF">GT020_12120</name>
</gene>
<protein>
    <recommendedName>
        <fullName evidence="4">Polysaccharide chain length determinant N-terminal domain-containing protein</fullName>
    </recommendedName>
</protein>
<evidence type="ECO:0000256" key="1">
    <source>
        <dbReference type="SAM" id="Phobius"/>
    </source>
</evidence>
<evidence type="ECO:0008006" key="4">
    <source>
        <dbReference type="Google" id="ProtNLM"/>
    </source>
</evidence>
<evidence type="ECO:0000313" key="2">
    <source>
        <dbReference type="EMBL" id="NAZ16799.1"/>
    </source>
</evidence>
<organism evidence="2 3">
    <name type="scientific">Glutamicibacter soli</name>
    <dbReference type="NCBI Taxonomy" id="453836"/>
    <lineage>
        <taxon>Bacteria</taxon>
        <taxon>Bacillati</taxon>
        <taxon>Actinomycetota</taxon>
        <taxon>Actinomycetes</taxon>
        <taxon>Micrococcales</taxon>
        <taxon>Micrococcaceae</taxon>
        <taxon>Glutamicibacter</taxon>
    </lineage>
</organism>
<dbReference type="RefSeq" id="WP_161449426.1">
    <property type="nucleotide sequence ID" value="NZ_WYDN01000010.1"/>
</dbReference>
<reference evidence="2 3" key="1">
    <citation type="submission" date="2020-01" db="EMBL/GenBank/DDBJ databases">
        <title>Glutamicibacter soli M275.</title>
        <authorList>
            <person name="Meng X."/>
        </authorList>
    </citation>
    <scope>NUCLEOTIDE SEQUENCE [LARGE SCALE GENOMIC DNA]</scope>
    <source>
        <strain evidence="2 3">M275</strain>
    </source>
</reference>
<keyword evidence="1" id="KW-0472">Membrane</keyword>
<keyword evidence="1" id="KW-1133">Transmembrane helix</keyword>
<feature type="transmembrane region" description="Helical" evidence="1">
    <location>
        <begin position="29"/>
        <end position="46"/>
    </location>
</feature>
<dbReference type="EMBL" id="WYDN01000010">
    <property type="protein sequence ID" value="NAZ16799.1"/>
    <property type="molecule type" value="Genomic_DNA"/>
</dbReference>
<accession>A0A6L9G6E7</accession>
<feature type="transmembrane region" description="Helical" evidence="1">
    <location>
        <begin position="233"/>
        <end position="251"/>
    </location>
</feature>
<dbReference type="AlphaFoldDB" id="A0A6L9G6E7"/>
<evidence type="ECO:0000313" key="3">
    <source>
        <dbReference type="Proteomes" id="UP000477543"/>
    </source>
</evidence>
<dbReference type="Proteomes" id="UP000477543">
    <property type="component" value="Unassembled WGS sequence"/>
</dbReference>
<keyword evidence="1" id="KW-0812">Transmembrane</keyword>